<dbReference type="AlphaFoldDB" id="A0A5Y3M7I6"/>
<comment type="caution">
    <text evidence="1">The sequence shown here is derived from an EMBL/GenBank/DDBJ whole genome shotgun (WGS) entry which is preliminary data.</text>
</comment>
<accession>A0A5Y3M7I6</accession>
<organism evidence="1">
    <name type="scientific">Salmonella enterica I</name>
    <dbReference type="NCBI Taxonomy" id="59201"/>
    <lineage>
        <taxon>Bacteria</taxon>
        <taxon>Pseudomonadati</taxon>
        <taxon>Pseudomonadota</taxon>
        <taxon>Gammaproteobacteria</taxon>
        <taxon>Enterobacterales</taxon>
        <taxon>Enterobacteriaceae</taxon>
        <taxon>Salmonella</taxon>
    </lineage>
</organism>
<dbReference type="Pfam" id="PF05488">
    <property type="entry name" value="PAAR_motif"/>
    <property type="match status" value="1"/>
</dbReference>
<name>A0A5Y3M7I6_SALET</name>
<gene>
    <name evidence="1" type="ORF">CQE41_25415</name>
</gene>
<evidence type="ECO:0000313" key="1">
    <source>
        <dbReference type="EMBL" id="ECI2867418.1"/>
    </source>
</evidence>
<dbReference type="InterPro" id="IPR008727">
    <property type="entry name" value="PAAR_motif"/>
</dbReference>
<proteinExistence type="predicted"/>
<dbReference type="EMBL" id="AAIURM010000061">
    <property type="protein sequence ID" value="ECI2867418.1"/>
    <property type="molecule type" value="Genomic_DNA"/>
</dbReference>
<sequence length="86" mass="8971">MMKKVVVIGDPISHGGSVISASSSIDISGKRAALLGDTVNCAKHGTNRIKQCDMSYDEEGKGIVVDGCQTECGAQVIATLSDMEIE</sequence>
<dbReference type="Gene3D" id="2.60.200.60">
    <property type="match status" value="1"/>
</dbReference>
<reference evidence="1" key="1">
    <citation type="submission" date="2018-08" db="EMBL/GenBank/DDBJ databases">
        <authorList>
            <person name="Ashton P.M."/>
            <person name="Dallman T."/>
            <person name="Nair S."/>
            <person name="De Pinna E."/>
            <person name="Peters T."/>
            <person name="Grant K."/>
        </authorList>
    </citation>
    <scope>NUCLEOTIDE SEQUENCE [LARGE SCALE GENOMIC DNA]</scope>
    <source>
        <strain evidence="1">193386</strain>
    </source>
</reference>
<dbReference type="Proteomes" id="UP000839636">
    <property type="component" value="Unassembled WGS sequence"/>
</dbReference>
<protein>
    <submittedName>
        <fullName evidence="1">PAAR domain-containing protein</fullName>
    </submittedName>
</protein>